<feature type="domain" description="Zn(2)-C6 fungal-type" evidence="3">
    <location>
        <begin position="11"/>
        <end position="41"/>
    </location>
</feature>
<dbReference type="InterPro" id="IPR036864">
    <property type="entry name" value="Zn2-C6_fun-type_DNA-bd_sf"/>
</dbReference>
<reference evidence="4 5" key="1">
    <citation type="journal article" date="2018" name="IMA Fungus">
        <title>IMA Genome-F 9: Draft genome sequence of Annulohypoxylon stygium, Aspergillus mulundensis, Berkeleyomyces basicola (syn. Thielaviopsis basicola), Ceratocystis smalleyi, two Cercospora beticola strains, Coleophoma cylindrospora, Fusarium fracticaudum, Phialophora cf. hyalina, and Morchella septimelata.</title>
        <authorList>
            <person name="Wingfield B.D."/>
            <person name="Bills G.F."/>
            <person name="Dong Y."/>
            <person name="Huang W."/>
            <person name="Nel W.J."/>
            <person name="Swalarsk-Parry B.S."/>
            <person name="Vaghefi N."/>
            <person name="Wilken P.M."/>
            <person name="An Z."/>
            <person name="de Beer Z.W."/>
            <person name="De Vos L."/>
            <person name="Chen L."/>
            <person name="Duong T.A."/>
            <person name="Gao Y."/>
            <person name="Hammerbacher A."/>
            <person name="Kikkert J.R."/>
            <person name="Li Y."/>
            <person name="Li H."/>
            <person name="Li K."/>
            <person name="Li Q."/>
            <person name="Liu X."/>
            <person name="Ma X."/>
            <person name="Naidoo K."/>
            <person name="Pethybridge S.J."/>
            <person name="Sun J."/>
            <person name="Steenkamp E.T."/>
            <person name="van der Nest M.A."/>
            <person name="van Wyk S."/>
            <person name="Wingfield M.J."/>
            <person name="Xiong C."/>
            <person name="Yue Q."/>
            <person name="Zhang X."/>
        </authorList>
    </citation>
    <scope>NUCLEOTIDE SEQUENCE [LARGE SCALE GENOMIC DNA]</scope>
    <source>
        <strain evidence="4 5">BP 5553</strain>
    </source>
</reference>
<dbReference type="SUPFAM" id="SSF57701">
    <property type="entry name" value="Zn2/Cys6 DNA-binding domain"/>
    <property type="match status" value="1"/>
</dbReference>
<gene>
    <name evidence="4" type="ORF">BP5553_06072</name>
</gene>
<dbReference type="PANTHER" id="PTHR47785">
    <property type="entry name" value="ZN(II)2CYS6 TRANSCRIPTION FACTOR (EUROFUNG)-RELATED-RELATED"/>
    <property type="match status" value="1"/>
</dbReference>
<dbReference type="AlphaFoldDB" id="A0A370TMG9"/>
<keyword evidence="2" id="KW-0539">Nucleus</keyword>
<evidence type="ECO:0000313" key="5">
    <source>
        <dbReference type="Proteomes" id="UP000254866"/>
    </source>
</evidence>
<name>A0A370TMG9_9HELO</name>
<dbReference type="GO" id="GO:0003677">
    <property type="term" value="F:DNA binding"/>
    <property type="evidence" value="ECO:0007669"/>
    <property type="project" value="InterPro"/>
</dbReference>
<dbReference type="PROSITE" id="PS00463">
    <property type="entry name" value="ZN2_CY6_FUNGAL_1"/>
    <property type="match status" value="1"/>
</dbReference>
<sequence length="614" mass="69027">MSYSRRRVPLACTFCRHRKRRCDANRPSCSNCIEAEADCHYADLPVRRFEADDPSTSNAEILNKLQGIEGLLESHAQSMEVLSTEIQSRLALVPNPSSSPLSQTSTIDAVLTASRAQRSNDNGPTSPWFYDAPGLQTGGADLPVLTIPAKHITSSNYLLCLPEMKALIGEYPTNLFSSLESRNPLPSKFIFDGWQPMQPIVHIDREITDYLVSVFFSEVHPCHPILDHDTFSRIYARFLETGVDSSVQSALCLVVLALGSIALPSDGPHDFETSLPGMQYMQSAMPALIVMSAWSLEWNILLPQALVLASIYFAYIVRPLQSWRLVYSASTILQFKLSRLRAQEGDASEKEGVLRLFWSCFLIECDRLAELELPQSGLQQLTDEVTLPSCNNLNETESTCYLAEISIRRLLNRIHNSLYPQKHATSLNASSPSNAFPSPAISSIRGICDELHRQLNMWYESIPETVRPALDFSITANDRQQVLRIRYYATKHIIYRPFVLHVVAYGATEPVDDIMEKCEICLEACRIYLYNTTEIMKRASQYTWTFSLSSLGAIVVLTLASLCPSLKRFVPDIHELQTRVIENVKPWASPNSSLEAVISIIQDIRRKQRMLASV</sequence>
<dbReference type="PROSITE" id="PS50048">
    <property type="entry name" value="ZN2_CY6_FUNGAL_2"/>
    <property type="match status" value="1"/>
</dbReference>
<dbReference type="OrthoDB" id="4685598at2759"/>
<dbReference type="InterPro" id="IPR007219">
    <property type="entry name" value="XnlR_reg_dom"/>
</dbReference>
<dbReference type="Gene3D" id="4.10.240.10">
    <property type="entry name" value="Zn(2)-C6 fungal-type DNA-binding domain"/>
    <property type="match status" value="1"/>
</dbReference>
<evidence type="ECO:0000256" key="2">
    <source>
        <dbReference type="ARBA" id="ARBA00023242"/>
    </source>
</evidence>
<dbReference type="RefSeq" id="XP_031869376.1">
    <property type="nucleotide sequence ID" value="XM_032014695.1"/>
</dbReference>
<dbReference type="SMART" id="SM00066">
    <property type="entry name" value="GAL4"/>
    <property type="match status" value="1"/>
</dbReference>
<organism evidence="4 5">
    <name type="scientific">Venustampulla echinocandica</name>
    <dbReference type="NCBI Taxonomy" id="2656787"/>
    <lineage>
        <taxon>Eukaryota</taxon>
        <taxon>Fungi</taxon>
        <taxon>Dikarya</taxon>
        <taxon>Ascomycota</taxon>
        <taxon>Pezizomycotina</taxon>
        <taxon>Leotiomycetes</taxon>
        <taxon>Helotiales</taxon>
        <taxon>Pleuroascaceae</taxon>
        <taxon>Venustampulla</taxon>
    </lineage>
</organism>
<keyword evidence="1" id="KW-0479">Metal-binding</keyword>
<dbReference type="CDD" id="cd00067">
    <property type="entry name" value="GAL4"/>
    <property type="match status" value="1"/>
</dbReference>
<evidence type="ECO:0000259" key="3">
    <source>
        <dbReference type="PROSITE" id="PS50048"/>
    </source>
</evidence>
<dbReference type="InterPro" id="IPR001138">
    <property type="entry name" value="Zn2Cys6_DnaBD"/>
</dbReference>
<evidence type="ECO:0000313" key="4">
    <source>
        <dbReference type="EMBL" id="RDL36720.1"/>
    </source>
</evidence>
<dbReference type="Pfam" id="PF04082">
    <property type="entry name" value="Fungal_trans"/>
    <property type="match status" value="1"/>
</dbReference>
<dbReference type="InterPro" id="IPR053181">
    <property type="entry name" value="EcdB-like_regulator"/>
</dbReference>
<dbReference type="Proteomes" id="UP000254866">
    <property type="component" value="Unassembled WGS sequence"/>
</dbReference>
<comment type="caution">
    <text evidence="4">The sequence shown here is derived from an EMBL/GenBank/DDBJ whole genome shotgun (WGS) entry which is preliminary data.</text>
</comment>
<dbReference type="Pfam" id="PF00172">
    <property type="entry name" value="Zn_clus"/>
    <property type="match status" value="1"/>
</dbReference>
<dbReference type="GeneID" id="43598921"/>
<keyword evidence="5" id="KW-1185">Reference proteome</keyword>
<dbReference type="CDD" id="cd12148">
    <property type="entry name" value="fungal_TF_MHR"/>
    <property type="match status" value="1"/>
</dbReference>
<protein>
    <recommendedName>
        <fullName evidence="3">Zn(2)-C6 fungal-type domain-containing protein</fullName>
    </recommendedName>
</protein>
<dbReference type="EMBL" id="NPIC01000004">
    <property type="protein sequence ID" value="RDL36720.1"/>
    <property type="molecule type" value="Genomic_DNA"/>
</dbReference>
<evidence type="ECO:0000256" key="1">
    <source>
        <dbReference type="ARBA" id="ARBA00022723"/>
    </source>
</evidence>
<dbReference type="GO" id="GO:0000981">
    <property type="term" value="F:DNA-binding transcription factor activity, RNA polymerase II-specific"/>
    <property type="evidence" value="ECO:0007669"/>
    <property type="project" value="InterPro"/>
</dbReference>
<dbReference type="GO" id="GO:0008270">
    <property type="term" value="F:zinc ion binding"/>
    <property type="evidence" value="ECO:0007669"/>
    <property type="project" value="InterPro"/>
</dbReference>
<proteinExistence type="predicted"/>
<dbReference type="GO" id="GO:0006351">
    <property type="term" value="P:DNA-templated transcription"/>
    <property type="evidence" value="ECO:0007669"/>
    <property type="project" value="InterPro"/>
</dbReference>
<accession>A0A370TMG9</accession>